<evidence type="ECO:0000313" key="4">
    <source>
        <dbReference type="EMBL" id="TJZ50045.1"/>
    </source>
</evidence>
<gene>
    <name evidence="4" type="ORF">FAZ15_21740</name>
</gene>
<comment type="caution">
    <text evidence="4">The sequence shown here is derived from an EMBL/GenBank/DDBJ whole genome shotgun (WGS) entry which is preliminary data.</text>
</comment>
<dbReference type="Proteomes" id="UP000306808">
    <property type="component" value="Unassembled WGS sequence"/>
</dbReference>
<dbReference type="Pfam" id="PF06580">
    <property type="entry name" value="His_kinase"/>
    <property type="match status" value="1"/>
</dbReference>
<feature type="coiled-coil region" evidence="1">
    <location>
        <begin position="156"/>
        <end position="183"/>
    </location>
</feature>
<keyword evidence="1" id="KW-0175">Coiled coil</keyword>
<keyword evidence="5" id="KW-1185">Reference proteome</keyword>
<feature type="transmembrane region" description="Helical" evidence="2">
    <location>
        <begin position="28"/>
        <end position="52"/>
    </location>
</feature>
<dbReference type="AlphaFoldDB" id="A0A4U0N8D0"/>
<evidence type="ECO:0000256" key="2">
    <source>
        <dbReference type="SAM" id="Phobius"/>
    </source>
</evidence>
<dbReference type="EMBL" id="SUME01000014">
    <property type="protein sequence ID" value="TJZ50045.1"/>
    <property type="molecule type" value="Genomic_DNA"/>
</dbReference>
<reference evidence="4 5" key="1">
    <citation type="submission" date="2019-04" db="EMBL/GenBank/DDBJ databases">
        <title>Sphingobacterium olei sp. nov., isolated from oil-contaminated soil.</title>
        <authorList>
            <person name="Liu B."/>
        </authorList>
    </citation>
    <scope>NUCLEOTIDE SEQUENCE [LARGE SCALE GENOMIC DNA]</scope>
    <source>
        <strain evidence="4 5">HAL-9</strain>
    </source>
</reference>
<organism evidence="4 5">
    <name type="scientific">Sphingobacterium olei</name>
    <dbReference type="NCBI Taxonomy" id="2571155"/>
    <lineage>
        <taxon>Bacteria</taxon>
        <taxon>Pseudomonadati</taxon>
        <taxon>Bacteroidota</taxon>
        <taxon>Sphingobacteriia</taxon>
        <taxon>Sphingobacteriales</taxon>
        <taxon>Sphingobacteriaceae</taxon>
        <taxon>Sphingobacterium</taxon>
    </lineage>
</organism>
<dbReference type="InterPro" id="IPR050640">
    <property type="entry name" value="Bact_2-comp_sensor_kinase"/>
</dbReference>
<dbReference type="PANTHER" id="PTHR34220">
    <property type="entry name" value="SENSOR HISTIDINE KINASE YPDA"/>
    <property type="match status" value="1"/>
</dbReference>
<feature type="transmembrane region" description="Helical" evidence="2">
    <location>
        <begin position="133"/>
        <end position="155"/>
    </location>
</feature>
<dbReference type="InterPro" id="IPR010559">
    <property type="entry name" value="Sig_transdc_His_kin_internal"/>
</dbReference>
<feature type="domain" description="Signal transduction histidine kinase internal region" evidence="3">
    <location>
        <begin position="178"/>
        <end position="255"/>
    </location>
</feature>
<accession>A0A4U0N8D0</accession>
<evidence type="ECO:0000313" key="5">
    <source>
        <dbReference type="Proteomes" id="UP000306808"/>
    </source>
</evidence>
<keyword evidence="2" id="KW-0472">Membrane</keyword>
<proteinExistence type="predicted"/>
<dbReference type="GO" id="GO:0000155">
    <property type="term" value="F:phosphorelay sensor kinase activity"/>
    <property type="evidence" value="ECO:0007669"/>
    <property type="project" value="InterPro"/>
</dbReference>
<dbReference type="RefSeq" id="WP_136903485.1">
    <property type="nucleotide sequence ID" value="NZ_SUME01000014.1"/>
</dbReference>
<keyword evidence="2" id="KW-0812">Transmembrane</keyword>
<sequence length="366" mass="42818">MASIKLKYTNACSQYMKRAIMMTKRTKVILMHLGIWVIYWCIESLKLSFAFSNVFIERNLLTEALINLSSGTAFFYTLILFVLPVKTNSIRVFELLWRLALALLVCVALRRCGILLMAEWIGFKSPVVTNLKFFFVSGFDLFTRFGIYATLIWFFRRQGELRKQMLQKELEEEKLKHAVLKAQINPHFLFNTLNLIHSQAISTGYHVIEETVLLLSDILRHSLQDNKSDDPVLVNDELLHIKKLNHLNTLRFNGKYYFDIIDEGTEYQNKIPALILLTFFENAMKYGVFNDPQYPVILHVKQSPNVLEIHMKNKIANSESTNTREGYAIGKRYIKNILDKFYKKNYILQYHNDGVFYVVNLKITKE</sequence>
<dbReference type="GO" id="GO:0016020">
    <property type="term" value="C:membrane"/>
    <property type="evidence" value="ECO:0007669"/>
    <property type="project" value="InterPro"/>
</dbReference>
<evidence type="ECO:0000259" key="3">
    <source>
        <dbReference type="Pfam" id="PF06580"/>
    </source>
</evidence>
<feature type="transmembrane region" description="Helical" evidence="2">
    <location>
        <begin position="95"/>
        <end position="121"/>
    </location>
</feature>
<dbReference type="PANTHER" id="PTHR34220:SF7">
    <property type="entry name" value="SENSOR HISTIDINE KINASE YPDA"/>
    <property type="match status" value="1"/>
</dbReference>
<keyword evidence="2" id="KW-1133">Transmembrane helix</keyword>
<evidence type="ECO:0000256" key="1">
    <source>
        <dbReference type="SAM" id="Coils"/>
    </source>
</evidence>
<name>A0A4U0N8D0_9SPHI</name>
<protein>
    <recommendedName>
        <fullName evidence="3">Signal transduction histidine kinase internal region domain-containing protein</fullName>
    </recommendedName>
</protein>
<dbReference type="OrthoDB" id="9792992at2"/>
<feature type="transmembrane region" description="Helical" evidence="2">
    <location>
        <begin position="64"/>
        <end position="83"/>
    </location>
</feature>